<protein>
    <submittedName>
        <fullName evidence="1">Uncharacterized protein</fullName>
    </submittedName>
</protein>
<comment type="caution">
    <text evidence="1">The sequence shown here is derived from an EMBL/GenBank/DDBJ whole genome shotgun (WGS) entry which is preliminary data.</text>
</comment>
<gene>
    <name evidence="1" type="ORF">MLD38_008627</name>
</gene>
<name>A0ACB9RUV7_9MYRT</name>
<organism evidence="1 2">
    <name type="scientific">Melastoma candidum</name>
    <dbReference type="NCBI Taxonomy" id="119954"/>
    <lineage>
        <taxon>Eukaryota</taxon>
        <taxon>Viridiplantae</taxon>
        <taxon>Streptophyta</taxon>
        <taxon>Embryophyta</taxon>
        <taxon>Tracheophyta</taxon>
        <taxon>Spermatophyta</taxon>
        <taxon>Magnoliopsida</taxon>
        <taxon>eudicotyledons</taxon>
        <taxon>Gunneridae</taxon>
        <taxon>Pentapetalae</taxon>
        <taxon>rosids</taxon>
        <taxon>malvids</taxon>
        <taxon>Myrtales</taxon>
        <taxon>Melastomataceae</taxon>
        <taxon>Melastomatoideae</taxon>
        <taxon>Melastomateae</taxon>
        <taxon>Melastoma</taxon>
    </lineage>
</organism>
<evidence type="ECO:0000313" key="1">
    <source>
        <dbReference type="EMBL" id="KAI4382694.1"/>
    </source>
</evidence>
<evidence type="ECO:0000313" key="2">
    <source>
        <dbReference type="Proteomes" id="UP001057402"/>
    </source>
</evidence>
<reference evidence="2" key="1">
    <citation type="journal article" date="2023" name="Front. Plant Sci.">
        <title>Chromosomal-level genome assembly of Melastoma candidum provides insights into trichome evolution.</title>
        <authorList>
            <person name="Zhong Y."/>
            <person name="Wu W."/>
            <person name="Sun C."/>
            <person name="Zou P."/>
            <person name="Liu Y."/>
            <person name="Dai S."/>
            <person name="Zhou R."/>
        </authorList>
    </citation>
    <scope>NUCLEOTIDE SEQUENCE [LARGE SCALE GENOMIC DNA]</scope>
</reference>
<sequence length="88" mass="9740">MMEGVETNNRTSVSEGEFIINAEACQQSKKKIKVLKNRGFGNPVIDLDGIGTCAVRQRAVIDPDNPVLDLPLSPTWARLDRMLAFPIE</sequence>
<dbReference type="Proteomes" id="UP001057402">
    <property type="component" value="Chromosome 3"/>
</dbReference>
<proteinExistence type="predicted"/>
<keyword evidence="2" id="KW-1185">Reference proteome</keyword>
<accession>A0ACB9RUV7</accession>
<dbReference type="EMBL" id="CM042882">
    <property type="protein sequence ID" value="KAI4382694.1"/>
    <property type="molecule type" value="Genomic_DNA"/>
</dbReference>